<reference evidence="3" key="2">
    <citation type="submission" date="2020-11" db="EMBL/GenBank/DDBJ databases">
        <authorList>
            <person name="McCartney M.A."/>
            <person name="Auch B."/>
            <person name="Kono T."/>
            <person name="Mallez S."/>
            <person name="Becker A."/>
            <person name="Gohl D.M."/>
            <person name="Silverstein K.A.T."/>
            <person name="Koren S."/>
            <person name="Bechman K.B."/>
            <person name="Herman A."/>
            <person name="Abrahante J.E."/>
            <person name="Garbe J."/>
        </authorList>
    </citation>
    <scope>NUCLEOTIDE SEQUENCE</scope>
    <source>
        <strain evidence="3">Duluth1</strain>
        <tissue evidence="3">Whole animal</tissue>
    </source>
</reference>
<sequence>MARYSSLPTSYTPTMFGESSPALPATNNASWWPSGTRPVETDFIEATGIKE</sequence>
<dbReference type="AlphaFoldDB" id="A0A9D4SB80"/>
<dbReference type="Proteomes" id="UP000828390">
    <property type="component" value="Unassembled WGS sequence"/>
</dbReference>
<feature type="compositionally biased region" description="Polar residues" evidence="1">
    <location>
        <begin position="1"/>
        <end position="13"/>
    </location>
</feature>
<proteinExistence type="predicted"/>
<feature type="region of interest" description="Disordered" evidence="1">
    <location>
        <begin position="1"/>
        <end position="37"/>
    </location>
</feature>
<comment type="caution">
    <text evidence="3">The sequence shown here is derived from an EMBL/GenBank/DDBJ whole genome shotgun (WGS) entry which is preliminary data.</text>
</comment>
<evidence type="ECO:0000313" key="2">
    <source>
        <dbReference type="EMBL" id="KAH3895237.1"/>
    </source>
</evidence>
<name>A0A9D4SB80_DREPO</name>
<reference evidence="3" key="1">
    <citation type="journal article" date="2019" name="bioRxiv">
        <title>The Genome of the Zebra Mussel, Dreissena polymorpha: A Resource for Invasive Species Research.</title>
        <authorList>
            <person name="McCartney M.A."/>
            <person name="Auch B."/>
            <person name="Kono T."/>
            <person name="Mallez S."/>
            <person name="Zhang Y."/>
            <person name="Obille A."/>
            <person name="Becker A."/>
            <person name="Abrahante J.E."/>
            <person name="Garbe J."/>
            <person name="Badalamenti J.P."/>
            <person name="Herman A."/>
            <person name="Mangelson H."/>
            <person name="Liachko I."/>
            <person name="Sullivan S."/>
            <person name="Sone E.D."/>
            <person name="Koren S."/>
            <person name="Silverstein K.A.T."/>
            <person name="Beckman K.B."/>
            <person name="Gohl D.M."/>
        </authorList>
    </citation>
    <scope>NUCLEOTIDE SEQUENCE</scope>
    <source>
        <strain evidence="3">Duluth1</strain>
        <tissue evidence="3">Whole animal</tissue>
    </source>
</reference>
<dbReference type="EMBL" id="JAIWYP010000001">
    <property type="protein sequence ID" value="KAH3895237.1"/>
    <property type="molecule type" value="Genomic_DNA"/>
</dbReference>
<dbReference type="EMBL" id="JAIWYP010000001">
    <property type="protein sequence ID" value="KAH3896477.1"/>
    <property type="molecule type" value="Genomic_DNA"/>
</dbReference>
<evidence type="ECO:0000313" key="3">
    <source>
        <dbReference type="EMBL" id="KAH3896477.1"/>
    </source>
</evidence>
<keyword evidence="4" id="KW-1185">Reference proteome</keyword>
<gene>
    <name evidence="2" type="ORF">DPMN_019398</name>
    <name evidence="3" type="ORF">DPMN_020654</name>
</gene>
<protein>
    <submittedName>
        <fullName evidence="3">Uncharacterized protein</fullName>
    </submittedName>
</protein>
<accession>A0A9D4SB80</accession>
<evidence type="ECO:0000256" key="1">
    <source>
        <dbReference type="SAM" id="MobiDB-lite"/>
    </source>
</evidence>
<evidence type="ECO:0000313" key="4">
    <source>
        <dbReference type="Proteomes" id="UP000828390"/>
    </source>
</evidence>
<organism evidence="3 4">
    <name type="scientific">Dreissena polymorpha</name>
    <name type="common">Zebra mussel</name>
    <name type="synonym">Mytilus polymorpha</name>
    <dbReference type="NCBI Taxonomy" id="45954"/>
    <lineage>
        <taxon>Eukaryota</taxon>
        <taxon>Metazoa</taxon>
        <taxon>Spiralia</taxon>
        <taxon>Lophotrochozoa</taxon>
        <taxon>Mollusca</taxon>
        <taxon>Bivalvia</taxon>
        <taxon>Autobranchia</taxon>
        <taxon>Heteroconchia</taxon>
        <taxon>Euheterodonta</taxon>
        <taxon>Imparidentia</taxon>
        <taxon>Neoheterodontei</taxon>
        <taxon>Myida</taxon>
        <taxon>Dreissenoidea</taxon>
        <taxon>Dreissenidae</taxon>
        <taxon>Dreissena</taxon>
    </lineage>
</organism>